<comment type="caution">
    <text evidence="2">The sequence shown here is derived from an EMBL/GenBank/DDBJ whole genome shotgun (WGS) entry which is preliminary data.</text>
</comment>
<dbReference type="Proteomes" id="UP000287972">
    <property type="component" value="Unassembled WGS sequence"/>
</dbReference>
<keyword evidence="3" id="KW-1185">Reference proteome</keyword>
<name>A0A428QAA1_9HYPO</name>
<dbReference type="EMBL" id="NKCL01000563">
    <property type="protein sequence ID" value="RSL62175.1"/>
    <property type="molecule type" value="Genomic_DNA"/>
</dbReference>
<evidence type="ECO:0000313" key="2">
    <source>
        <dbReference type="EMBL" id="RSL62175.1"/>
    </source>
</evidence>
<evidence type="ECO:0000256" key="1">
    <source>
        <dbReference type="SAM" id="MobiDB-lite"/>
    </source>
</evidence>
<proteinExistence type="predicted"/>
<evidence type="ECO:0000313" key="3">
    <source>
        <dbReference type="Proteomes" id="UP000287972"/>
    </source>
</evidence>
<gene>
    <name evidence="2" type="ORF">CEP51_013505</name>
</gene>
<reference evidence="2 3" key="1">
    <citation type="submission" date="2017-06" db="EMBL/GenBank/DDBJ databases">
        <title>Comparative genomic analysis of Ambrosia Fusariam Clade fungi.</title>
        <authorList>
            <person name="Stajich J.E."/>
            <person name="Carrillo J."/>
            <person name="Kijimoto T."/>
            <person name="Eskalen A."/>
            <person name="O'Donnell K."/>
            <person name="Kasson M."/>
        </authorList>
    </citation>
    <scope>NUCLEOTIDE SEQUENCE [LARGE SCALE GENOMIC DNA]</scope>
    <source>
        <strain evidence="2 3">NRRL62606</strain>
    </source>
</reference>
<sequence length="152" mass="17339">MADNSPHIISPARQRDRETVIPTFTEHLLENIRQFSDAFEVFFRSNPITSHPLGQTMIAQVRFFAYQFQKMVKAQEKLLEELEATQIALAQKDETLTRVLDLYGNSQTAIDQMTTAPAFKTLGPNPRHGRGEDGKSLAQQQGYNDCEEPEWI</sequence>
<organism evidence="2 3">
    <name type="scientific">Fusarium floridanum</name>
    <dbReference type="NCBI Taxonomy" id="1325733"/>
    <lineage>
        <taxon>Eukaryota</taxon>
        <taxon>Fungi</taxon>
        <taxon>Dikarya</taxon>
        <taxon>Ascomycota</taxon>
        <taxon>Pezizomycotina</taxon>
        <taxon>Sordariomycetes</taxon>
        <taxon>Hypocreomycetidae</taxon>
        <taxon>Hypocreales</taxon>
        <taxon>Nectriaceae</taxon>
        <taxon>Fusarium</taxon>
        <taxon>Fusarium solani species complex</taxon>
    </lineage>
</organism>
<protein>
    <submittedName>
        <fullName evidence="2">Uncharacterized protein</fullName>
    </submittedName>
</protein>
<dbReference type="AlphaFoldDB" id="A0A428QAA1"/>
<feature type="region of interest" description="Disordered" evidence="1">
    <location>
        <begin position="116"/>
        <end position="152"/>
    </location>
</feature>
<accession>A0A428QAA1</accession>